<protein>
    <recommendedName>
        <fullName evidence="3">Septum formation-related domain-containing protein</fullName>
    </recommendedName>
</protein>
<name>A0AB39BGV9_9MICO</name>
<sequence length="236" mass="23442">MGRHRSSRGLDGRAATRVIVAGSFVLAAALVVALFFAGRAAGTSWAGGGDDGGEADAVATPVETAATPGPTPAQSPLPTQNPTGDPAAGSSGATLDLAAPAPSTQAAAGVQPWRSLAGGECLSSFSSPWAEEFTVVDCGGEHTAQLVATGLLDGDAAATYPGEVELATRMNLLCTAPSVLDPAAAAAVPDLRWQAAFPADEAQWAAGDRRWFCFFSAESGAPLAGSLAVAPAPPAT</sequence>
<gene>
    <name evidence="2" type="ORF">ABFY20_00685</name>
</gene>
<proteinExistence type="predicted"/>
<reference evidence="2" key="1">
    <citation type="submission" date="2024-05" db="EMBL/GenBank/DDBJ databases">
        <title>Herbiconiux sp. A18JL235.</title>
        <authorList>
            <person name="Zhang G."/>
        </authorList>
    </citation>
    <scope>NUCLEOTIDE SEQUENCE</scope>
    <source>
        <strain evidence="2">A18JL235</strain>
    </source>
</reference>
<evidence type="ECO:0000256" key="1">
    <source>
        <dbReference type="SAM" id="MobiDB-lite"/>
    </source>
</evidence>
<evidence type="ECO:0000313" key="2">
    <source>
        <dbReference type="EMBL" id="XDI05636.1"/>
    </source>
</evidence>
<feature type="region of interest" description="Disordered" evidence="1">
    <location>
        <begin position="63"/>
        <end position="104"/>
    </location>
</feature>
<accession>A0AB39BGV9</accession>
<dbReference type="AlphaFoldDB" id="A0AB39BGV9"/>
<evidence type="ECO:0008006" key="3">
    <source>
        <dbReference type="Google" id="ProtNLM"/>
    </source>
</evidence>
<organism evidence="2">
    <name type="scientific">Herbiconiux sp. A18JL235</name>
    <dbReference type="NCBI Taxonomy" id="3152363"/>
    <lineage>
        <taxon>Bacteria</taxon>
        <taxon>Bacillati</taxon>
        <taxon>Actinomycetota</taxon>
        <taxon>Actinomycetes</taxon>
        <taxon>Micrococcales</taxon>
        <taxon>Microbacteriaceae</taxon>
        <taxon>Herbiconiux</taxon>
    </lineage>
</organism>
<dbReference type="RefSeq" id="WP_368498022.1">
    <property type="nucleotide sequence ID" value="NZ_CP162511.1"/>
</dbReference>
<dbReference type="EMBL" id="CP162511">
    <property type="protein sequence ID" value="XDI05636.1"/>
    <property type="molecule type" value="Genomic_DNA"/>
</dbReference>